<evidence type="ECO:0000313" key="1">
    <source>
        <dbReference type="EMBL" id="KZP31092.1"/>
    </source>
</evidence>
<reference evidence="1 2" key="1">
    <citation type="journal article" date="2016" name="Mol. Biol. Evol.">
        <title>Comparative Genomics of Early-Diverging Mushroom-Forming Fungi Provides Insights into the Origins of Lignocellulose Decay Capabilities.</title>
        <authorList>
            <person name="Nagy L.G."/>
            <person name="Riley R."/>
            <person name="Tritt A."/>
            <person name="Adam C."/>
            <person name="Daum C."/>
            <person name="Floudas D."/>
            <person name="Sun H."/>
            <person name="Yadav J.S."/>
            <person name="Pangilinan J."/>
            <person name="Larsson K.H."/>
            <person name="Matsuura K."/>
            <person name="Barry K."/>
            <person name="Labutti K."/>
            <person name="Kuo R."/>
            <person name="Ohm R.A."/>
            <person name="Bhattacharya S.S."/>
            <person name="Shirouzu T."/>
            <person name="Yoshinaga Y."/>
            <person name="Martin F.M."/>
            <person name="Grigoriev I.V."/>
            <person name="Hibbett D.S."/>
        </authorList>
    </citation>
    <scope>NUCLEOTIDE SEQUENCE [LARGE SCALE GENOMIC DNA]</scope>
    <source>
        <strain evidence="1 2">CBS 109695</strain>
    </source>
</reference>
<organism evidence="1 2">
    <name type="scientific">Athelia psychrophila</name>
    <dbReference type="NCBI Taxonomy" id="1759441"/>
    <lineage>
        <taxon>Eukaryota</taxon>
        <taxon>Fungi</taxon>
        <taxon>Dikarya</taxon>
        <taxon>Basidiomycota</taxon>
        <taxon>Agaricomycotina</taxon>
        <taxon>Agaricomycetes</taxon>
        <taxon>Agaricomycetidae</taxon>
        <taxon>Atheliales</taxon>
        <taxon>Atheliaceae</taxon>
        <taxon>Athelia</taxon>
    </lineage>
</organism>
<evidence type="ECO:0000313" key="2">
    <source>
        <dbReference type="Proteomes" id="UP000076532"/>
    </source>
</evidence>
<dbReference type="EMBL" id="KV417491">
    <property type="protein sequence ID" value="KZP31092.1"/>
    <property type="molecule type" value="Genomic_DNA"/>
</dbReference>
<gene>
    <name evidence="1" type="ORF">FIBSPDRAFT_71510</name>
</gene>
<sequence>MLFYFIWKQMGANVTIAVIFTTSAVESFVSFVQAEIKGQGWRTSSSGRLWRSWKEMYWTRAMPARCLHAPPHADRTDHSHLFWSHPGCDYSSPCACCPSTIRPAASTVHPSALSMSRTSCYCGTNAW</sequence>
<protein>
    <submittedName>
        <fullName evidence="1">Uncharacterized protein</fullName>
    </submittedName>
</protein>
<proteinExistence type="predicted"/>
<dbReference type="AlphaFoldDB" id="A0A166TXH5"/>
<accession>A0A166TXH5</accession>
<keyword evidence="2" id="KW-1185">Reference proteome</keyword>
<name>A0A166TXH5_9AGAM</name>
<dbReference type="Proteomes" id="UP000076532">
    <property type="component" value="Unassembled WGS sequence"/>
</dbReference>